<protein>
    <submittedName>
        <fullName evidence="2">ABC1 family protein</fullName>
    </submittedName>
</protein>
<comment type="caution">
    <text evidence="2">The sequence shown here is derived from an EMBL/GenBank/DDBJ whole genome shotgun (WGS) entry which is preliminary data.</text>
</comment>
<evidence type="ECO:0000313" key="3">
    <source>
        <dbReference type="Proteomes" id="UP000265520"/>
    </source>
</evidence>
<feature type="region of interest" description="Disordered" evidence="1">
    <location>
        <begin position="27"/>
        <end position="70"/>
    </location>
</feature>
<feature type="non-terminal residue" evidence="2">
    <location>
        <position position="70"/>
    </location>
</feature>
<keyword evidence="3" id="KW-1185">Reference proteome</keyword>
<accession>A0A392UPG3</accession>
<evidence type="ECO:0000313" key="2">
    <source>
        <dbReference type="EMBL" id="MCI73655.1"/>
    </source>
</evidence>
<organism evidence="2 3">
    <name type="scientific">Trifolium medium</name>
    <dbReference type="NCBI Taxonomy" id="97028"/>
    <lineage>
        <taxon>Eukaryota</taxon>
        <taxon>Viridiplantae</taxon>
        <taxon>Streptophyta</taxon>
        <taxon>Embryophyta</taxon>
        <taxon>Tracheophyta</taxon>
        <taxon>Spermatophyta</taxon>
        <taxon>Magnoliopsida</taxon>
        <taxon>eudicotyledons</taxon>
        <taxon>Gunneridae</taxon>
        <taxon>Pentapetalae</taxon>
        <taxon>rosids</taxon>
        <taxon>fabids</taxon>
        <taxon>Fabales</taxon>
        <taxon>Fabaceae</taxon>
        <taxon>Papilionoideae</taxon>
        <taxon>50 kb inversion clade</taxon>
        <taxon>NPAAA clade</taxon>
        <taxon>Hologalegina</taxon>
        <taxon>IRL clade</taxon>
        <taxon>Trifolieae</taxon>
        <taxon>Trifolium</taxon>
    </lineage>
</organism>
<sequence>MDTASSHLIYRGIDPLLRSSYSHRHNNLPLRRHSKRISAVATDPKPAPVTTVNGSSSRSPPTKPVNGVSQ</sequence>
<feature type="compositionally biased region" description="Polar residues" evidence="1">
    <location>
        <begin position="50"/>
        <end position="60"/>
    </location>
</feature>
<dbReference type="EMBL" id="LXQA010843452">
    <property type="protein sequence ID" value="MCI73655.1"/>
    <property type="molecule type" value="Genomic_DNA"/>
</dbReference>
<name>A0A392UPG3_9FABA</name>
<proteinExistence type="predicted"/>
<evidence type="ECO:0000256" key="1">
    <source>
        <dbReference type="SAM" id="MobiDB-lite"/>
    </source>
</evidence>
<reference evidence="2 3" key="1">
    <citation type="journal article" date="2018" name="Front. Plant Sci.">
        <title>Red Clover (Trifolium pratense) and Zigzag Clover (T. medium) - A Picture of Genomic Similarities and Differences.</title>
        <authorList>
            <person name="Dluhosova J."/>
            <person name="Istvanek J."/>
            <person name="Nedelnik J."/>
            <person name="Repkova J."/>
        </authorList>
    </citation>
    <scope>NUCLEOTIDE SEQUENCE [LARGE SCALE GENOMIC DNA]</scope>
    <source>
        <strain evidence="3">cv. 10/8</strain>
        <tissue evidence="2">Leaf</tissue>
    </source>
</reference>
<dbReference type="Proteomes" id="UP000265520">
    <property type="component" value="Unassembled WGS sequence"/>
</dbReference>
<feature type="compositionally biased region" description="Basic residues" evidence="1">
    <location>
        <begin position="27"/>
        <end position="36"/>
    </location>
</feature>
<dbReference type="AlphaFoldDB" id="A0A392UPG3"/>